<dbReference type="SUPFAM" id="SSF53850">
    <property type="entry name" value="Periplasmic binding protein-like II"/>
    <property type="match status" value="1"/>
</dbReference>
<evidence type="ECO:0000256" key="4">
    <source>
        <dbReference type="PIRSR" id="PIRSR002825-1"/>
    </source>
</evidence>
<dbReference type="PANTHER" id="PTHR30006:SF15">
    <property type="entry name" value="IRON-UTILIZATION PERIPLASMIC PROTEIN"/>
    <property type="match status" value="1"/>
</dbReference>
<feature type="signal peptide" evidence="5">
    <location>
        <begin position="1"/>
        <end position="20"/>
    </location>
</feature>
<name>A0A1W1Z619_9FIRM</name>
<dbReference type="PANTHER" id="PTHR30006">
    <property type="entry name" value="THIAMINE-BINDING PERIPLASMIC PROTEIN-RELATED"/>
    <property type="match status" value="1"/>
</dbReference>
<dbReference type="EMBL" id="FWXI01000003">
    <property type="protein sequence ID" value="SMC43581.1"/>
    <property type="molecule type" value="Genomic_DNA"/>
</dbReference>
<keyword evidence="2" id="KW-0410">Iron transport</keyword>
<dbReference type="GO" id="GO:0006826">
    <property type="term" value="P:iron ion transport"/>
    <property type="evidence" value="ECO:0007669"/>
    <property type="project" value="UniProtKB-KW"/>
</dbReference>
<keyword evidence="2" id="KW-0813">Transport</keyword>
<organism evidence="6 8">
    <name type="scientific">Sporomusa malonica</name>
    <dbReference type="NCBI Taxonomy" id="112901"/>
    <lineage>
        <taxon>Bacteria</taxon>
        <taxon>Bacillati</taxon>
        <taxon>Bacillota</taxon>
        <taxon>Negativicutes</taxon>
        <taxon>Selenomonadales</taxon>
        <taxon>Sporomusaceae</taxon>
        <taxon>Sporomusa</taxon>
    </lineage>
</organism>
<dbReference type="Gene3D" id="3.40.190.10">
    <property type="entry name" value="Periplasmic binding protein-like II"/>
    <property type="match status" value="2"/>
</dbReference>
<evidence type="ECO:0000256" key="3">
    <source>
        <dbReference type="ARBA" id="ARBA00022729"/>
    </source>
</evidence>
<feature type="binding site" evidence="4">
    <location>
        <position position="48"/>
    </location>
    <ligand>
        <name>Fe cation</name>
        <dbReference type="ChEBI" id="CHEBI:24875"/>
    </ligand>
</feature>
<dbReference type="STRING" id="112901.SAMN04488500_1033"/>
<dbReference type="Proteomes" id="UP000192738">
    <property type="component" value="Unassembled WGS sequence"/>
</dbReference>
<keyword evidence="8" id="KW-1185">Reference proteome</keyword>
<evidence type="ECO:0000256" key="2">
    <source>
        <dbReference type="ARBA" id="ARBA00022496"/>
    </source>
</evidence>
<gene>
    <name evidence="6" type="ORF">SAMN04488500_1033</name>
    <name evidence="7" type="ORF">SAMN04488500_1083</name>
</gene>
<dbReference type="Pfam" id="PF13416">
    <property type="entry name" value="SBP_bac_8"/>
    <property type="match status" value="1"/>
</dbReference>
<dbReference type="InterPro" id="IPR006059">
    <property type="entry name" value="SBP"/>
</dbReference>
<dbReference type="AlphaFoldDB" id="A0A1W1Z619"/>
<dbReference type="PIRSF" id="PIRSF002825">
    <property type="entry name" value="CfbpA"/>
    <property type="match status" value="1"/>
</dbReference>
<sequence>MKKPITLMLSLLMSASLVFAGCASTKQSAVPQTSQPESKEVNVYTARHYPGVDDAIYKAFTDKTGIKVNLIKASGEELIQRIKTEGASSKADIYITSDAGNLHLAKEAGLLQPIKSPVIEKNIPANFIDKDKMWTGLTMRARVLVYAKDRVNKEELSTYEDLTATKWKGKIVTRSSNNIYNQSMLASFIELNGEDKAKEWAKGLVSNFAKQPEGGDRDQAKAIAAGKGDVAIMNSYYLGQMLNSKDAEEVKAAEKLGVFFPNQNTTGTHVNVSGAGIVKTSQNVTNAVKLLEFLSEADAQKTFAEASTEYPVNPNVEPSALLKSWGTFKKQDINLSKLGENNKKAVQIFNEIGWK</sequence>
<evidence type="ECO:0000256" key="1">
    <source>
        <dbReference type="ARBA" id="ARBA00008520"/>
    </source>
</evidence>
<dbReference type="PROSITE" id="PS51257">
    <property type="entry name" value="PROKAR_LIPOPROTEIN"/>
    <property type="match status" value="1"/>
</dbReference>
<dbReference type="CDD" id="cd13542">
    <property type="entry name" value="PBP2_FutA1_ilke"/>
    <property type="match status" value="1"/>
</dbReference>
<evidence type="ECO:0000313" key="8">
    <source>
        <dbReference type="Proteomes" id="UP000192738"/>
    </source>
</evidence>
<feature type="binding site" evidence="4">
    <location>
        <position position="236"/>
    </location>
    <ligand>
        <name>Fe cation</name>
        <dbReference type="ChEBI" id="CHEBI:24875"/>
    </ligand>
</feature>
<keyword evidence="2" id="KW-0406">Ion transport</keyword>
<dbReference type="EMBL" id="FWXI01000008">
    <property type="protein sequence ID" value="SMC74193.1"/>
    <property type="molecule type" value="Genomic_DNA"/>
</dbReference>
<keyword evidence="3 5" id="KW-0732">Signal</keyword>
<dbReference type="GO" id="GO:0046872">
    <property type="term" value="F:metal ion binding"/>
    <property type="evidence" value="ECO:0007669"/>
    <property type="project" value="UniProtKB-KW"/>
</dbReference>
<accession>A0A1W1Z619</accession>
<evidence type="ECO:0000313" key="7">
    <source>
        <dbReference type="EMBL" id="SMC74193.1"/>
    </source>
</evidence>
<dbReference type="GO" id="GO:0030288">
    <property type="term" value="C:outer membrane-bounded periplasmic space"/>
    <property type="evidence" value="ECO:0007669"/>
    <property type="project" value="TreeGrafter"/>
</dbReference>
<proteinExistence type="inferred from homology"/>
<dbReference type="RefSeq" id="WP_371360839.1">
    <property type="nucleotide sequence ID" value="NZ_CP155572.1"/>
</dbReference>
<evidence type="ECO:0000256" key="5">
    <source>
        <dbReference type="SAM" id="SignalP"/>
    </source>
</evidence>
<reference evidence="6 8" key="1">
    <citation type="submission" date="2017-04" db="EMBL/GenBank/DDBJ databases">
        <authorList>
            <person name="Afonso C.L."/>
            <person name="Miller P.J."/>
            <person name="Scott M.A."/>
            <person name="Spackman E."/>
            <person name="Goraichik I."/>
            <person name="Dimitrov K.M."/>
            <person name="Suarez D.L."/>
            <person name="Swayne D.E."/>
        </authorList>
    </citation>
    <scope>NUCLEOTIDE SEQUENCE [LARGE SCALE GENOMIC DNA]</scope>
    <source>
        <strain evidence="6 8">DSM 5090</strain>
    </source>
</reference>
<keyword evidence="4" id="KW-0479">Metal-binding</keyword>
<comment type="similarity">
    <text evidence="1">Belongs to the bacterial solute-binding protein 1 family.</text>
</comment>
<feature type="binding site" evidence="4">
    <location>
        <position position="237"/>
    </location>
    <ligand>
        <name>Fe cation</name>
        <dbReference type="ChEBI" id="CHEBI:24875"/>
    </ligand>
</feature>
<keyword evidence="4" id="KW-0408">Iron</keyword>
<evidence type="ECO:0000313" key="6">
    <source>
        <dbReference type="EMBL" id="SMC43581.1"/>
    </source>
</evidence>
<feature type="chain" id="PRO_5038221046" evidence="5">
    <location>
        <begin position="21"/>
        <end position="355"/>
    </location>
</feature>
<dbReference type="InterPro" id="IPR026045">
    <property type="entry name" value="Ferric-bd"/>
</dbReference>
<protein>
    <submittedName>
        <fullName evidence="6">Iron(III) transport system substrate-binding protein</fullName>
    </submittedName>
</protein>